<dbReference type="InterPro" id="IPR050090">
    <property type="entry name" value="Tyrosine_recombinase_XerCD"/>
</dbReference>
<evidence type="ECO:0000313" key="6">
    <source>
        <dbReference type="Proteomes" id="UP000003460"/>
    </source>
</evidence>
<evidence type="ECO:0000256" key="3">
    <source>
        <dbReference type="ARBA" id="ARBA00023172"/>
    </source>
</evidence>
<dbReference type="InterPro" id="IPR035386">
    <property type="entry name" value="Arm-DNA-bind_5"/>
</dbReference>
<reference evidence="5" key="1">
    <citation type="submission" date="2009-09" db="EMBL/GenBank/DDBJ databases">
        <authorList>
            <person name="Weinstock G."/>
            <person name="Sodergren E."/>
            <person name="Clifton S."/>
            <person name="Fulton L."/>
            <person name="Fulton B."/>
            <person name="Courtney L."/>
            <person name="Fronick C."/>
            <person name="Harrison M."/>
            <person name="Strong C."/>
            <person name="Farmer C."/>
            <person name="Delahaunty K."/>
            <person name="Markovic C."/>
            <person name="Hall O."/>
            <person name="Minx P."/>
            <person name="Tomlinson C."/>
            <person name="Mitreva M."/>
            <person name="Nelson J."/>
            <person name="Hou S."/>
            <person name="Wollam A."/>
            <person name="Pepin K.H."/>
            <person name="Johnson M."/>
            <person name="Bhonagiri V."/>
            <person name="Nash W.E."/>
            <person name="Warren W."/>
            <person name="Chinwalla A."/>
            <person name="Mardis E.R."/>
            <person name="Wilson R.K."/>
        </authorList>
    </citation>
    <scope>NUCLEOTIDE SEQUENCE [LARGE SCALE GENOMIC DNA]</scope>
    <source>
        <strain evidence="5">ATCC 51259</strain>
    </source>
</reference>
<dbReference type="PANTHER" id="PTHR30349">
    <property type="entry name" value="PHAGE INTEGRASE-RELATED"/>
    <property type="match status" value="1"/>
</dbReference>
<dbReference type="HOGENOM" id="CLU_033139_2_0_10"/>
<evidence type="ECO:0000313" key="5">
    <source>
        <dbReference type="EMBL" id="EEX72861.1"/>
    </source>
</evidence>
<protein>
    <submittedName>
        <fullName evidence="5">Site-specific recombinase, phage integrase family</fullName>
    </submittedName>
</protein>
<dbReference type="STRING" id="626522.GCWU000325_00264"/>
<dbReference type="InterPro" id="IPR025269">
    <property type="entry name" value="SAM-like_dom"/>
</dbReference>
<organism evidence="5 6">
    <name type="scientific">Alloprevotella tannerae ATCC 51259</name>
    <dbReference type="NCBI Taxonomy" id="626522"/>
    <lineage>
        <taxon>Bacteria</taxon>
        <taxon>Pseudomonadati</taxon>
        <taxon>Bacteroidota</taxon>
        <taxon>Bacteroidia</taxon>
        <taxon>Bacteroidales</taxon>
        <taxon>Prevotellaceae</taxon>
        <taxon>Alloprevotella</taxon>
    </lineage>
</organism>
<dbReference type="Pfam" id="PF13102">
    <property type="entry name" value="Phage_int_SAM_5"/>
    <property type="match status" value="1"/>
</dbReference>
<dbReference type="GO" id="GO:0003677">
    <property type="term" value="F:DNA binding"/>
    <property type="evidence" value="ECO:0007669"/>
    <property type="project" value="UniProtKB-KW"/>
</dbReference>
<dbReference type="InterPro" id="IPR010998">
    <property type="entry name" value="Integrase_recombinase_N"/>
</dbReference>
<keyword evidence="3" id="KW-0233">DNA recombination</keyword>
<dbReference type="RefSeq" id="WP_006254035.1">
    <property type="nucleotide sequence ID" value="NZ_GG700642.1"/>
</dbReference>
<dbReference type="InterPro" id="IPR011010">
    <property type="entry name" value="DNA_brk_join_enz"/>
</dbReference>
<dbReference type="AlphaFoldDB" id="C9LDJ3"/>
<dbReference type="eggNOG" id="COG4974">
    <property type="taxonomic scope" value="Bacteria"/>
</dbReference>
<dbReference type="EMBL" id="ACIJ02000004">
    <property type="protein sequence ID" value="EEX72861.1"/>
    <property type="molecule type" value="Genomic_DNA"/>
</dbReference>
<accession>C9LDJ3</accession>
<dbReference type="InterPro" id="IPR013762">
    <property type="entry name" value="Integrase-like_cat_sf"/>
</dbReference>
<evidence type="ECO:0000256" key="1">
    <source>
        <dbReference type="ARBA" id="ARBA00008857"/>
    </source>
</evidence>
<dbReference type="Pfam" id="PF17293">
    <property type="entry name" value="Arm-DNA-bind_5"/>
    <property type="match status" value="1"/>
</dbReference>
<proteinExistence type="inferred from homology"/>
<sequence>MKIEKFKVLLYLKKSRPDKSGKAPIMGRITVNRSMVQFSCKISCIPDLWNPRESRLNGKSNEAVEVNAKLDKLLLSIHAAFDTLVERKMDFDAEAVKNLFQGSLETQVTLLGMTDVVCEDLRKRIGINRAKGTYPAYIYTRRTLAEFIEKEFRTKDIVFGQMTEQFIHDYQSFILDDKGLAIETCRHYLAIVKKVCRRAYKEGYADRCFFAHFSLPKQKENTPKALSRESFEKIRDLVIPEHRTSHILARDLFLFACYTGTSYADAVSVTRNNLFTNDEGSLWLKYRRKKNELRACVKLLPEALTLIEKYRDDERPTLFPMLYHPNLRRLMKSLAVLADIKEDLTYHAGRHSFASLITLEVGVPIETICKMLGHSNLQTTQVYAKVTPKKLFEDMDKYIEATKDLKLIL</sequence>
<evidence type="ECO:0000256" key="2">
    <source>
        <dbReference type="ARBA" id="ARBA00023125"/>
    </source>
</evidence>
<dbReference type="Gene3D" id="1.10.150.130">
    <property type="match status" value="1"/>
</dbReference>
<comment type="similarity">
    <text evidence="1">Belongs to the 'phage' integrase family.</text>
</comment>
<dbReference type="OrthoDB" id="1493636at2"/>
<keyword evidence="6" id="KW-1185">Reference proteome</keyword>
<comment type="caution">
    <text evidence="5">The sequence shown here is derived from an EMBL/GenBank/DDBJ whole genome shotgun (WGS) entry which is preliminary data.</text>
</comment>
<dbReference type="PROSITE" id="PS51898">
    <property type="entry name" value="TYR_RECOMBINASE"/>
    <property type="match status" value="1"/>
</dbReference>
<dbReference type="Pfam" id="PF00589">
    <property type="entry name" value="Phage_integrase"/>
    <property type="match status" value="1"/>
</dbReference>
<dbReference type="GO" id="GO:0015074">
    <property type="term" value="P:DNA integration"/>
    <property type="evidence" value="ECO:0007669"/>
    <property type="project" value="InterPro"/>
</dbReference>
<dbReference type="GeneID" id="84575579"/>
<evidence type="ECO:0000259" key="4">
    <source>
        <dbReference type="PROSITE" id="PS51898"/>
    </source>
</evidence>
<feature type="domain" description="Tyr recombinase" evidence="4">
    <location>
        <begin position="221"/>
        <end position="396"/>
    </location>
</feature>
<dbReference type="Gene3D" id="1.10.443.10">
    <property type="entry name" value="Intergrase catalytic core"/>
    <property type="match status" value="1"/>
</dbReference>
<gene>
    <name evidence="5" type="ORF">GCWU000325_00264</name>
</gene>
<dbReference type="GO" id="GO:0006310">
    <property type="term" value="P:DNA recombination"/>
    <property type="evidence" value="ECO:0007669"/>
    <property type="project" value="UniProtKB-KW"/>
</dbReference>
<dbReference type="CDD" id="cd01185">
    <property type="entry name" value="INTN1_C_like"/>
    <property type="match status" value="1"/>
</dbReference>
<name>C9LDJ3_9BACT</name>
<dbReference type="SUPFAM" id="SSF56349">
    <property type="entry name" value="DNA breaking-rejoining enzymes"/>
    <property type="match status" value="1"/>
</dbReference>
<dbReference type="PANTHER" id="PTHR30349:SF64">
    <property type="entry name" value="PROPHAGE INTEGRASE INTD-RELATED"/>
    <property type="match status" value="1"/>
</dbReference>
<keyword evidence="2" id="KW-0238">DNA-binding</keyword>
<dbReference type="InterPro" id="IPR002104">
    <property type="entry name" value="Integrase_catalytic"/>
</dbReference>
<dbReference type="Proteomes" id="UP000003460">
    <property type="component" value="Unassembled WGS sequence"/>
</dbReference>